<feature type="region of interest" description="Disordered" evidence="1">
    <location>
        <begin position="579"/>
        <end position="626"/>
    </location>
</feature>
<keyword evidence="3" id="KW-1185">Reference proteome</keyword>
<dbReference type="Proteomes" id="UP000076532">
    <property type="component" value="Unassembled WGS sequence"/>
</dbReference>
<feature type="region of interest" description="Disordered" evidence="1">
    <location>
        <begin position="378"/>
        <end position="404"/>
    </location>
</feature>
<feature type="region of interest" description="Disordered" evidence="1">
    <location>
        <begin position="228"/>
        <end position="249"/>
    </location>
</feature>
<organism evidence="2 3">
    <name type="scientific">Athelia psychrophila</name>
    <dbReference type="NCBI Taxonomy" id="1759441"/>
    <lineage>
        <taxon>Eukaryota</taxon>
        <taxon>Fungi</taxon>
        <taxon>Dikarya</taxon>
        <taxon>Basidiomycota</taxon>
        <taxon>Agaricomycotina</taxon>
        <taxon>Agaricomycetes</taxon>
        <taxon>Agaricomycetidae</taxon>
        <taxon>Atheliales</taxon>
        <taxon>Atheliaceae</taxon>
        <taxon>Athelia</taxon>
    </lineage>
</organism>
<sequence length="936" mass="102558">MQTYGHFSLGINPREKGRYERRELVRRFERPLSLHPTARPAGGQGRTRGIRHITAGREGHGGGRGVGRRVCGALSPSGLRKGKVCVADAPQSSKRQRAATGPIVIFYPPPQSCGEAWPSYRLNVQCHTQCGYRLQFAKVALADAQAAARDQAEVKGQPVRRRAVMYAVGVYLDQVRRELEGIANVRESGGSCELTYLGAVLARVLRALAAAARLRRVVGAPVPELVDIPQRAPPDGREPEEIPQPQPLPPQLQQKHLHVARRVHVAAHKQRFTKRWRLFSRHGAILVNSLNANSGSSFRCRLKAPTSIDGRFCLRVIVAVLTYTISWFYFICDQLYGNGRDGVERGTAAAELQEAALGARLALVALIVVRALPPQEPVPRAAQPSAVNPPCSAPLKGKSPDKKDAGYSRDYKGHLIVLPCVDRDLSETVQVEVARAPEEENGRVSVRPPPPLLRAWAGLRAVPIGGLGREQRQQERASRQLLHVRPDKRHHGLDSRALKVKGSASAILVGYVTPSHMYNGVRPTGSTRPRTIRGFCERSGQEEAKGRSFELGEELLGWLLLLVTGFSLLYARTTRSFRRKRGGGRRGEGLGRRDGRPGLPGRSCANSYRDRSSRTALGRSSTTCRPRPVRYYRGSSLSYQTVATRYRTYIGKPPGANIEPGCIYHGLRRVKNVSRRSPPLASVNEKQKDVTSVRYFVGVWAVCYLNSEICSRAGAEEGAKEGAAIQAHNGLHHVVYVGGVDRLGAWVSEVLYGRAKLGRCGFGVVSSCGVSAYITWSLFPLIGSYEGEFVAWADVDHRGVELLRREERATASALLALKNTLDAPGAPVLPVVARHPAAYASQRLNERVLAEGRGRVELHISPQQELAAHHWEAAEEHTERAQTEVKHLTRSSSPAVFGHVHEGGALLEAHDDVELQGAEKAKEARHVLADVLRGAA</sequence>
<feature type="compositionally biased region" description="Polar residues" evidence="1">
    <location>
        <begin position="614"/>
        <end position="624"/>
    </location>
</feature>
<accession>A0A166S087</accession>
<gene>
    <name evidence="2" type="ORF">FIBSPDRAFT_885336</name>
</gene>
<evidence type="ECO:0000256" key="1">
    <source>
        <dbReference type="SAM" id="MobiDB-lite"/>
    </source>
</evidence>
<proteinExistence type="predicted"/>
<evidence type="ECO:0000313" key="2">
    <source>
        <dbReference type="EMBL" id="KZP28862.1"/>
    </source>
</evidence>
<dbReference type="EMBL" id="KV417501">
    <property type="protein sequence ID" value="KZP28862.1"/>
    <property type="molecule type" value="Genomic_DNA"/>
</dbReference>
<reference evidence="2 3" key="1">
    <citation type="journal article" date="2016" name="Mol. Biol. Evol.">
        <title>Comparative Genomics of Early-Diverging Mushroom-Forming Fungi Provides Insights into the Origins of Lignocellulose Decay Capabilities.</title>
        <authorList>
            <person name="Nagy L.G."/>
            <person name="Riley R."/>
            <person name="Tritt A."/>
            <person name="Adam C."/>
            <person name="Daum C."/>
            <person name="Floudas D."/>
            <person name="Sun H."/>
            <person name="Yadav J.S."/>
            <person name="Pangilinan J."/>
            <person name="Larsson K.H."/>
            <person name="Matsuura K."/>
            <person name="Barry K."/>
            <person name="Labutti K."/>
            <person name="Kuo R."/>
            <person name="Ohm R.A."/>
            <person name="Bhattacharya S.S."/>
            <person name="Shirouzu T."/>
            <person name="Yoshinaga Y."/>
            <person name="Martin F.M."/>
            <person name="Grigoriev I.V."/>
            <person name="Hibbett D.S."/>
        </authorList>
    </citation>
    <scope>NUCLEOTIDE SEQUENCE [LARGE SCALE GENOMIC DNA]</scope>
    <source>
        <strain evidence="2 3">CBS 109695</strain>
    </source>
</reference>
<feature type="compositionally biased region" description="Basic and acidic residues" evidence="1">
    <location>
        <begin position="585"/>
        <end position="596"/>
    </location>
</feature>
<protein>
    <submittedName>
        <fullName evidence="2">Uncharacterized protein</fullName>
    </submittedName>
</protein>
<dbReference type="AlphaFoldDB" id="A0A166S087"/>
<evidence type="ECO:0000313" key="3">
    <source>
        <dbReference type="Proteomes" id="UP000076532"/>
    </source>
</evidence>
<name>A0A166S087_9AGAM</name>